<feature type="region of interest" description="Disordered" evidence="1">
    <location>
        <begin position="1"/>
        <end position="29"/>
    </location>
</feature>
<protein>
    <submittedName>
        <fullName evidence="2">Uncharacterized protein</fullName>
    </submittedName>
</protein>
<evidence type="ECO:0000313" key="2">
    <source>
        <dbReference type="EMBL" id="CAG5135075.1"/>
    </source>
</evidence>
<accession>A0A8S4A4W2</accession>
<dbReference type="Proteomes" id="UP000678393">
    <property type="component" value="Unassembled WGS sequence"/>
</dbReference>
<feature type="non-terminal residue" evidence="2">
    <location>
        <position position="128"/>
    </location>
</feature>
<proteinExistence type="predicted"/>
<organism evidence="2 3">
    <name type="scientific">Candidula unifasciata</name>
    <dbReference type="NCBI Taxonomy" id="100452"/>
    <lineage>
        <taxon>Eukaryota</taxon>
        <taxon>Metazoa</taxon>
        <taxon>Spiralia</taxon>
        <taxon>Lophotrochozoa</taxon>
        <taxon>Mollusca</taxon>
        <taxon>Gastropoda</taxon>
        <taxon>Heterobranchia</taxon>
        <taxon>Euthyneura</taxon>
        <taxon>Panpulmonata</taxon>
        <taxon>Eupulmonata</taxon>
        <taxon>Stylommatophora</taxon>
        <taxon>Helicina</taxon>
        <taxon>Helicoidea</taxon>
        <taxon>Geomitridae</taxon>
        <taxon>Candidula</taxon>
    </lineage>
</organism>
<reference evidence="2" key="1">
    <citation type="submission" date="2021-04" db="EMBL/GenBank/DDBJ databases">
        <authorList>
            <consortium name="Molecular Ecology Group"/>
        </authorList>
    </citation>
    <scope>NUCLEOTIDE SEQUENCE</scope>
</reference>
<keyword evidence="3" id="KW-1185">Reference proteome</keyword>
<comment type="caution">
    <text evidence="2">The sequence shown here is derived from an EMBL/GenBank/DDBJ whole genome shotgun (WGS) entry which is preliminary data.</text>
</comment>
<sequence length="128" mass="15142">MDNNTTSQYDSASDSDSKEKTQRHPTSSEIFFTPEERQFRRHYRMVKSEFCLKELIKHYNKLVLKSKPPEEVVETESNASLDFSFMDFPILEDPTEDLRHAFLAKKYKYLLDGIAYLIHCPEKPYLLI</sequence>
<evidence type="ECO:0000256" key="1">
    <source>
        <dbReference type="SAM" id="MobiDB-lite"/>
    </source>
</evidence>
<gene>
    <name evidence="2" type="ORF">CUNI_LOCUS20633</name>
</gene>
<name>A0A8S4A4W2_9EUPU</name>
<evidence type="ECO:0000313" key="3">
    <source>
        <dbReference type="Proteomes" id="UP000678393"/>
    </source>
</evidence>
<feature type="compositionally biased region" description="Polar residues" evidence="1">
    <location>
        <begin position="1"/>
        <end position="14"/>
    </location>
</feature>
<dbReference type="AlphaFoldDB" id="A0A8S4A4W2"/>
<dbReference type="EMBL" id="CAJHNH020007890">
    <property type="protein sequence ID" value="CAG5135075.1"/>
    <property type="molecule type" value="Genomic_DNA"/>
</dbReference>